<dbReference type="EMBL" id="JBHDIY010000002">
    <property type="protein sequence ID" value="MFL4468852.1"/>
    <property type="molecule type" value="Genomic_DNA"/>
</dbReference>
<keyword evidence="3" id="KW-1185">Reference proteome</keyword>
<gene>
    <name evidence="2" type="ORF">ACERZ8_02815</name>
</gene>
<sequence length="283" mass="31002">MASENQTSASDAFLRVLRGLLRPLVRTMIARGLTAPVIYALLKRVYVEVAQESFGLDGTPPTDSRIALLTGVHRKDIRTIRAETDDGTAEARRKSALLATVIGQWMSHPDFTDAKGAPSPLPRAADNAPSFETLVQSVSKDVRPRTVLDELERGGLVSASGDLLHLNTDTIVGSATSSEKEAFFGANVGDHLAAATENLLSDTPPFFERSVFYNQMTPEAVDDIEAQARTQSQTLLEDLNRQSSAAHRRDKDSGGPRQRYRLGIYFYREDAEKSAEEQGPKDK</sequence>
<evidence type="ECO:0000313" key="2">
    <source>
        <dbReference type="EMBL" id="MFL4468852.1"/>
    </source>
</evidence>
<accession>A0ABW8UT73</accession>
<name>A0ABW8UT73_9RHOB</name>
<dbReference type="Pfam" id="PF20112">
    <property type="entry name" value="DUF6502"/>
    <property type="match status" value="1"/>
</dbReference>
<feature type="region of interest" description="Disordered" evidence="1">
    <location>
        <begin position="237"/>
        <end position="263"/>
    </location>
</feature>
<proteinExistence type="predicted"/>
<comment type="caution">
    <text evidence="2">The sequence shown here is derived from an EMBL/GenBank/DDBJ whole genome shotgun (WGS) entry which is preliminary data.</text>
</comment>
<evidence type="ECO:0000313" key="3">
    <source>
        <dbReference type="Proteomes" id="UP001627408"/>
    </source>
</evidence>
<organism evidence="2 3">
    <name type="scientific">Tateyamaria armeniaca</name>
    <dbReference type="NCBI Taxonomy" id="2518930"/>
    <lineage>
        <taxon>Bacteria</taxon>
        <taxon>Pseudomonadati</taxon>
        <taxon>Pseudomonadota</taxon>
        <taxon>Alphaproteobacteria</taxon>
        <taxon>Rhodobacterales</taxon>
        <taxon>Roseobacteraceae</taxon>
        <taxon>Tateyamaria</taxon>
    </lineage>
</organism>
<reference evidence="2 3" key="1">
    <citation type="submission" date="2024-08" db="EMBL/GenBank/DDBJ databases">
        <title>Tateyamaria sp. nov., isolated from marine algae.</title>
        <authorList>
            <person name="Choi B.J."/>
            <person name="Kim J.M."/>
            <person name="Lee J.K."/>
            <person name="Choi D.G."/>
            <person name="Bayburt H."/>
            <person name="Baek J.H."/>
            <person name="Han D.M."/>
            <person name="Jeon C.O."/>
        </authorList>
    </citation>
    <scope>NUCLEOTIDE SEQUENCE [LARGE SCALE GENOMIC DNA]</scope>
    <source>
        <strain evidence="2 3">KMU-156</strain>
    </source>
</reference>
<dbReference type="InterPro" id="IPR045445">
    <property type="entry name" value="DUF6502"/>
</dbReference>
<protein>
    <submittedName>
        <fullName evidence="2">DUF6502 family protein</fullName>
    </submittedName>
</protein>
<evidence type="ECO:0000256" key="1">
    <source>
        <dbReference type="SAM" id="MobiDB-lite"/>
    </source>
</evidence>
<dbReference type="Proteomes" id="UP001627408">
    <property type="component" value="Unassembled WGS sequence"/>
</dbReference>
<dbReference type="RefSeq" id="WP_407590594.1">
    <property type="nucleotide sequence ID" value="NZ_JBHDIY010000002.1"/>
</dbReference>